<sequence>MVTSRTGTRIEEETETEDKLTSLSPVTGKLKRRLSDAVRGWGNYSKGNSKERRIKRTVISNRERVPEGPDTPMPVLGGNMIWGGGVGIGTGTGGGGGWAGLSEVYVKGKEKLMGRGKDVRREREREEMKKKIVVIGVSEQDPGMF</sequence>
<reference evidence="2 3" key="1">
    <citation type="submission" date="2020-03" db="EMBL/GenBank/DDBJ databases">
        <title>Draft Genome Sequence of Cudoniella acicularis.</title>
        <authorList>
            <person name="Buettner E."/>
            <person name="Kellner H."/>
        </authorList>
    </citation>
    <scope>NUCLEOTIDE SEQUENCE [LARGE SCALE GENOMIC DNA]</scope>
    <source>
        <strain evidence="2 3">DSM 108380</strain>
    </source>
</reference>
<dbReference type="EMBL" id="JAAMPI010002681">
    <property type="protein sequence ID" value="KAF4610346.1"/>
    <property type="molecule type" value="Genomic_DNA"/>
</dbReference>
<proteinExistence type="predicted"/>
<comment type="caution">
    <text evidence="2">The sequence shown here is derived from an EMBL/GenBank/DDBJ whole genome shotgun (WGS) entry which is preliminary data.</text>
</comment>
<protein>
    <submittedName>
        <fullName evidence="2">Uncharacterized protein</fullName>
    </submittedName>
</protein>
<feature type="region of interest" description="Disordered" evidence="1">
    <location>
        <begin position="1"/>
        <end position="25"/>
    </location>
</feature>
<evidence type="ECO:0000256" key="1">
    <source>
        <dbReference type="SAM" id="MobiDB-lite"/>
    </source>
</evidence>
<keyword evidence="3" id="KW-1185">Reference proteome</keyword>
<dbReference type="AlphaFoldDB" id="A0A8H4VHJ5"/>
<organism evidence="2 3">
    <name type="scientific">Cudoniella acicularis</name>
    <dbReference type="NCBI Taxonomy" id="354080"/>
    <lineage>
        <taxon>Eukaryota</taxon>
        <taxon>Fungi</taxon>
        <taxon>Dikarya</taxon>
        <taxon>Ascomycota</taxon>
        <taxon>Pezizomycotina</taxon>
        <taxon>Leotiomycetes</taxon>
        <taxon>Helotiales</taxon>
        <taxon>Tricladiaceae</taxon>
        <taxon>Cudoniella</taxon>
    </lineage>
</organism>
<accession>A0A8H4VHJ5</accession>
<evidence type="ECO:0000313" key="2">
    <source>
        <dbReference type="EMBL" id="KAF4610346.1"/>
    </source>
</evidence>
<dbReference type="Proteomes" id="UP000566819">
    <property type="component" value="Unassembled WGS sequence"/>
</dbReference>
<evidence type="ECO:0000313" key="3">
    <source>
        <dbReference type="Proteomes" id="UP000566819"/>
    </source>
</evidence>
<gene>
    <name evidence="2" type="ORF">G7Y89_g15774</name>
</gene>
<dbReference type="OrthoDB" id="3545168at2759"/>
<name>A0A8H4VHJ5_9HELO</name>